<dbReference type="GO" id="GO:0016757">
    <property type="term" value="F:glycosyltransferase activity"/>
    <property type="evidence" value="ECO:0007669"/>
    <property type="project" value="UniProtKB-KW"/>
</dbReference>
<reference evidence="6 7" key="1">
    <citation type="journal article" date="2015" name="Stand. Genomic Sci.">
        <title>Genomic Encyclopedia of Bacterial and Archaeal Type Strains, Phase III: the genomes of soil and plant-associated and newly described type strains.</title>
        <authorList>
            <person name="Whitman W.B."/>
            <person name="Woyke T."/>
            <person name="Klenk H.P."/>
            <person name="Zhou Y."/>
            <person name="Lilburn T.G."/>
            <person name="Beck B.J."/>
            <person name="De Vos P."/>
            <person name="Vandamme P."/>
            <person name="Eisen J.A."/>
            <person name="Garrity G."/>
            <person name="Hugenholtz P."/>
            <person name="Kyrpides N.C."/>
        </authorList>
    </citation>
    <scope>NUCLEOTIDE SEQUENCE [LARGE SCALE GENOMIC DNA]</scope>
    <source>
        <strain evidence="6 7">CGMCC 1.10947</strain>
    </source>
</reference>
<comment type="similarity">
    <text evidence="1">Belongs to the glycosyltransferase 2 family.</text>
</comment>
<comment type="caution">
    <text evidence="6">The sequence shown here is derived from an EMBL/GenBank/DDBJ whole genome shotgun (WGS) entry which is preliminary data.</text>
</comment>
<name>A0A562L2S9_9BRAD</name>
<feature type="domain" description="Glycosyltransferase 2-like" evidence="5">
    <location>
        <begin position="5"/>
        <end position="161"/>
    </location>
</feature>
<evidence type="ECO:0000313" key="6">
    <source>
        <dbReference type="EMBL" id="TWI01931.1"/>
    </source>
</evidence>
<evidence type="ECO:0000256" key="1">
    <source>
        <dbReference type="ARBA" id="ARBA00006739"/>
    </source>
</evidence>
<sequence>MTSVSVIIKAYNEEAHIAAAIESALAGLNGLQGEVLLVDSASVDNTVKIASKYPISILEIRDVNERRCGAGAQAGYLYAKGEFLYLMDGDMVLDATFLRKALDYLTAHSDVAGVGGRISEMSTKNLEFQNRAQKLAQLSPLGDVDRLAGGGLYRRKAIDELGYLTDRNLHGYEEFDLGVRLRLRGWKLVRLDANAAEHYGHSMSTYRLLWHRVRMGYVFATGELLRASFDGNYLVHVARTLREFRLWIAVLTCWLVFGGMLLYFSSKLVVLGALAVLGFIITILTIRKRSLSNGIYMLLGWQVFALGMLFGLLRKRVPPRQPLRIEVLKFT</sequence>
<protein>
    <submittedName>
        <fullName evidence="6">Cellulose synthase/poly-beta-1,6-N-acetylglucosamine synthase-like glycosyltransferase</fullName>
    </submittedName>
</protein>
<dbReference type="InterPro" id="IPR001173">
    <property type="entry name" value="Glyco_trans_2-like"/>
</dbReference>
<gene>
    <name evidence="6" type="ORF">IQ17_04290</name>
</gene>
<dbReference type="RefSeq" id="WP_145637879.1">
    <property type="nucleotide sequence ID" value="NZ_CP088014.1"/>
</dbReference>
<evidence type="ECO:0000256" key="2">
    <source>
        <dbReference type="ARBA" id="ARBA00022676"/>
    </source>
</evidence>
<dbReference type="OrthoDB" id="8416156at2"/>
<evidence type="ECO:0000313" key="7">
    <source>
        <dbReference type="Proteomes" id="UP000317176"/>
    </source>
</evidence>
<keyword evidence="7" id="KW-1185">Reference proteome</keyword>
<dbReference type="EMBL" id="VLKL01000012">
    <property type="protein sequence ID" value="TWI01931.1"/>
    <property type="molecule type" value="Genomic_DNA"/>
</dbReference>
<feature type="transmembrane region" description="Helical" evidence="4">
    <location>
        <begin position="244"/>
        <end position="262"/>
    </location>
</feature>
<dbReference type="Proteomes" id="UP000317176">
    <property type="component" value="Unassembled WGS sequence"/>
</dbReference>
<accession>A0A562L2S9</accession>
<feature type="transmembrane region" description="Helical" evidence="4">
    <location>
        <begin position="293"/>
        <end position="313"/>
    </location>
</feature>
<feature type="transmembrane region" description="Helical" evidence="4">
    <location>
        <begin position="268"/>
        <end position="286"/>
    </location>
</feature>
<keyword evidence="4" id="KW-0472">Membrane</keyword>
<dbReference type="AlphaFoldDB" id="A0A562L2S9"/>
<dbReference type="PANTHER" id="PTHR43630">
    <property type="entry name" value="POLY-BETA-1,6-N-ACETYL-D-GLUCOSAMINE SYNTHASE"/>
    <property type="match status" value="1"/>
</dbReference>
<proteinExistence type="inferred from homology"/>
<organism evidence="6 7">
    <name type="scientific">Bradyrhizobium daqingense</name>
    <dbReference type="NCBI Taxonomy" id="993502"/>
    <lineage>
        <taxon>Bacteria</taxon>
        <taxon>Pseudomonadati</taxon>
        <taxon>Pseudomonadota</taxon>
        <taxon>Alphaproteobacteria</taxon>
        <taxon>Hyphomicrobiales</taxon>
        <taxon>Nitrobacteraceae</taxon>
        <taxon>Bradyrhizobium</taxon>
    </lineage>
</organism>
<evidence type="ECO:0000256" key="3">
    <source>
        <dbReference type="ARBA" id="ARBA00022679"/>
    </source>
</evidence>
<evidence type="ECO:0000256" key="4">
    <source>
        <dbReference type="SAM" id="Phobius"/>
    </source>
</evidence>
<keyword evidence="2" id="KW-0328">Glycosyltransferase</keyword>
<keyword evidence="3 6" id="KW-0808">Transferase</keyword>
<keyword evidence="4" id="KW-0812">Transmembrane</keyword>
<dbReference type="Pfam" id="PF00535">
    <property type="entry name" value="Glycos_transf_2"/>
    <property type="match status" value="1"/>
</dbReference>
<dbReference type="Gene3D" id="3.90.550.10">
    <property type="entry name" value="Spore Coat Polysaccharide Biosynthesis Protein SpsA, Chain A"/>
    <property type="match status" value="1"/>
</dbReference>
<dbReference type="InterPro" id="IPR029044">
    <property type="entry name" value="Nucleotide-diphossugar_trans"/>
</dbReference>
<keyword evidence="4" id="KW-1133">Transmembrane helix</keyword>
<dbReference type="PANTHER" id="PTHR43630:SF1">
    <property type="entry name" value="POLY-BETA-1,6-N-ACETYL-D-GLUCOSAMINE SYNTHASE"/>
    <property type="match status" value="1"/>
</dbReference>
<evidence type="ECO:0000259" key="5">
    <source>
        <dbReference type="Pfam" id="PF00535"/>
    </source>
</evidence>
<dbReference type="SUPFAM" id="SSF53448">
    <property type="entry name" value="Nucleotide-diphospho-sugar transferases"/>
    <property type="match status" value="1"/>
</dbReference>